<protein>
    <recommendedName>
        <fullName evidence="11">L-serine dehydratase</fullName>
        <ecNumber evidence="11">4.3.1.17</ecNumber>
    </recommendedName>
</protein>
<dbReference type="FunFam" id="3.30.1330.90:FF:000001">
    <property type="entry name" value="L-serine ammonia-lyase 1"/>
    <property type="match status" value="1"/>
</dbReference>
<dbReference type="SUPFAM" id="SSF143548">
    <property type="entry name" value="Serine metabolism enzymes domain"/>
    <property type="match status" value="1"/>
</dbReference>
<evidence type="ECO:0000256" key="9">
    <source>
        <dbReference type="ARBA" id="ARBA00023239"/>
    </source>
</evidence>
<dbReference type="GO" id="GO:0046872">
    <property type="term" value="F:metal ion binding"/>
    <property type="evidence" value="ECO:0007669"/>
    <property type="project" value="UniProtKB-KW"/>
</dbReference>
<evidence type="ECO:0000256" key="4">
    <source>
        <dbReference type="ARBA" id="ARBA00022432"/>
    </source>
</evidence>
<evidence type="ECO:0000256" key="5">
    <source>
        <dbReference type="ARBA" id="ARBA00022485"/>
    </source>
</evidence>
<dbReference type="EC" id="4.3.1.17" evidence="11"/>
<dbReference type="eggNOG" id="COG1760">
    <property type="taxonomic scope" value="Bacteria"/>
</dbReference>
<dbReference type="Pfam" id="PF03315">
    <property type="entry name" value="SDH_beta"/>
    <property type="match status" value="1"/>
</dbReference>
<dbReference type="STRING" id="1385517.N800_01225"/>
<keyword evidence="8 11" id="KW-0411">Iron-sulfur</keyword>
<keyword evidence="9 11" id="KW-0456">Lyase</keyword>
<dbReference type="PANTHER" id="PTHR30182">
    <property type="entry name" value="L-SERINE DEHYDRATASE"/>
    <property type="match status" value="1"/>
</dbReference>
<dbReference type="AlphaFoldDB" id="A0A0A0EVM2"/>
<evidence type="ECO:0000313" key="15">
    <source>
        <dbReference type="Proteomes" id="UP000029998"/>
    </source>
</evidence>
<dbReference type="GO" id="GO:0003941">
    <property type="term" value="F:L-serine ammonia-lyase activity"/>
    <property type="evidence" value="ECO:0007669"/>
    <property type="project" value="UniProtKB-UniRule"/>
</dbReference>
<evidence type="ECO:0000256" key="6">
    <source>
        <dbReference type="ARBA" id="ARBA00022723"/>
    </source>
</evidence>
<keyword evidence="5 11" id="KW-0004">4Fe-4S</keyword>
<feature type="domain" description="Serine dehydratase beta chain" evidence="13">
    <location>
        <begin position="4"/>
        <end position="158"/>
    </location>
</feature>
<dbReference type="RefSeq" id="WP_036137026.1">
    <property type="nucleotide sequence ID" value="NZ_AVPU01000012.1"/>
</dbReference>
<dbReference type="OrthoDB" id="9805537at2"/>
<dbReference type="NCBIfam" id="TIGR00720">
    <property type="entry name" value="sda_mono"/>
    <property type="match status" value="1"/>
</dbReference>
<organism evidence="14 15">
    <name type="scientific">Lysobacter daejeonensis GH1-9</name>
    <dbReference type="NCBI Taxonomy" id="1385517"/>
    <lineage>
        <taxon>Bacteria</taxon>
        <taxon>Pseudomonadati</taxon>
        <taxon>Pseudomonadota</taxon>
        <taxon>Gammaproteobacteria</taxon>
        <taxon>Lysobacterales</taxon>
        <taxon>Lysobacteraceae</taxon>
        <taxon>Aerolutibacter</taxon>
    </lineage>
</organism>
<name>A0A0A0EVM2_9GAMM</name>
<dbReference type="EMBL" id="AVPU01000012">
    <property type="protein sequence ID" value="KGM54569.1"/>
    <property type="molecule type" value="Genomic_DNA"/>
</dbReference>
<keyword evidence="7 11" id="KW-0408">Iron</keyword>
<sequence>MAVSSFDLFKIGIGPSSSHTVGPMRAAARFIERWLVENDDLQRTARLRAEVFGSLALTGRGHGTDKAVLMGLEGHWPNQIDPDIIPAALERIRASKRIRLHGGHEIGFDEKHDLIMNKRQKLPFHTNGMRFTAYDADGEVIATRDYYSVGGGFVVNQDEAAEDRIVADETELPYPFHSGDELLARCAESGLSIAELMYANERAWRTPEEINAGLDEIWTAMSACVARGIREGGTLPGGLHVSRRAPALHAELSSRPEAAMRDPLTTLDWVNLYALAVNEENAAGGRVVTAPTNGAAGIIPSVLHYYDRFIPGANIQGVRTFLLTAAAVGILYKENASISGAEVGCQGEVGVACSMAAAGLTAAIGGSCSQIENAAEIGMEHNLGLTCDPIGGLVQIPCIERNAMGAVKAINASRMAMRGDGKHKVSLDKVIKTMRDTGRDMQDKYKETSRGGLAVNVIEC</sequence>
<proteinExistence type="inferred from homology"/>
<evidence type="ECO:0000256" key="11">
    <source>
        <dbReference type="RuleBase" id="RU366059"/>
    </source>
</evidence>
<keyword evidence="4 11" id="KW-0312">Gluconeogenesis</keyword>
<evidence type="ECO:0000256" key="8">
    <source>
        <dbReference type="ARBA" id="ARBA00023014"/>
    </source>
</evidence>
<comment type="pathway">
    <text evidence="2">Carbohydrate biosynthesis; gluconeogenesis.</text>
</comment>
<dbReference type="Pfam" id="PF03313">
    <property type="entry name" value="SDH_alpha"/>
    <property type="match status" value="1"/>
</dbReference>
<dbReference type="Gene3D" id="3.30.1330.90">
    <property type="entry name" value="D-3-phosphoglycerate dehydrogenase, domain 3"/>
    <property type="match status" value="1"/>
</dbReference>
<feature type="domain" description="Serine dehydratase-like alpha subunit" evidence="12">
    <location>
        <begin position="188"/>
        <end position="454"/>
    </location>
</feature>
<dbReference type="Proteomes" id="UP000029998">
    <property type="component" value="Unassembled WGS sequence"/>
</dbReference>
<dbReference type="GO" id="GO:0006094">
    <property type="term" value="P:gluconeogenesis"/>
    <property type="evidence" value="ECO:0007669"/>
    <property type="project" value="UniProtKB-KW"/>
</dbReference>
<evidence type="ECO:0000256" key="2">
    <source>
        <dbReference type="ARBA" id="ARBA00004742"/>
    </source>
</evidence>
<evidence type="ECO:0000256" key="3">
    <source>
        <dbReference type="ARBA" id="ARBA00008636"/>
    </source>
</evidence>
<dbReference type="InterPro" id="IPR051318">
    <property type="entry name" value="Fe-S_L-Ser"/>
</dbReference>
<dbReference type="PANTHER" id="PTHR30182:SF1">
    <property type="entry name" value="L-SERINE DEHYDRATASE 1"/>
    <property type="match status" value="1"/>
</dbReference>
<evidence type="ECO:0000256" key="10">
    <source>
        <dbReference type="ARBA" id="ARBA00049406"/>
    </source>
</evidence>
<evidence type="ECO:0000313" key="14">
    <source>
        <dbReference type="EMBL" id="KGM54569.1"/>
    </source>
</evidence>
<dbReference type="InterPro" id="IPR005131">
    <property type="entry name" value="Ser_deHydtase_bsu"/>
</dbReference>
<gene>
    <name evidence="14" type="ORF">N800_01225</name>
</gene>
<reference evidence="14 15" key="1">
    <citation type="submission" date="2013-08" db="EMBL/GenBank/DDBJ databases">
        <title>Genome sequencing of Lysobacter.</title>
        <authorList>
            <person name="Zhang S."/>
            <person name="Wang G."/>
        </authorList>
    </citation>
    <scope>NUCLEOTIDE SEQUENCE [LARGE SCALE GENOMIC DNA]</scope>
    <source>
        <strain evidence="14 15">GH1-9</strain>
    </source>
</reference>
<dbReference type="InterPro" id="IPR005130">
    <property type="entry name" value="Ser_deHydtase-like_asu"/>
</dbReference>
<evidence type="ECO:0000256" key="1">
    <source>
        <dbReference type="ARBA" id="ARBA00001966"/>
    </source>
</evidence>
<keyword evidence="6 11" id="KW-0479">Metal-binding</keyword>
<evidence type="ECO:0000259" key="13">
    <source>
        <dbReference type="Pfam" id="PF03315"/>
    </source>
</evidence>
<keyword evidence="15" id="KW-1185">Reference proteome</keyword>
<comment type="similarity">
    <text evidence="3 11">Belongs to the iron-sulfur dependent L-serine dehydratase family.</text>
</comment>
<evidence type="ECO:0000259" key="12">
    <source>
        <dbReference type="Pfam" id="PF03313"/>
    </source>
</evidence>
<comment type="catalytic activity">
    <reaction evidence="10 11">
        <text>L-serine = pyruvate + NH4(+)</text>
        <dbReference type="Rhea" id="RHEA:19169"/>
        <dbReference type="ChEBI" id="CHEBI:15361"/>
        <dbReference type="ChEBI" id="CHEBI:28938"/>
        <dbReference type="ChEBI" id="CHEBI:33384"/>
        <dbReference type="EC" id="4.3.1.17"/>
    </reaction>
</comment>
<dbReference type="GO" id="GO:0051539">
    <property type="term" value="F:4 iron, 4 sulfur cluster binding"/>
    <property type="evidence" value="ECO:0007669"/>
    <property type="project" value="UniProtKB-UniRule"/>
</dbReference>
<comment type="cofactor">
    <cofactor evidence="1 11">
        <name>[4Fe-4S] cluster</name>
        <dbReference type="ChEBI" id="CHEBI:49883"/>
    </cofactor>
</comment>
<accession>A0A0A0EVM2</accession>
<dbReference type="InterPro" id="IPR004644">
    <property type="entry name" value="Fe-S_L-Ser_mono"/>
</dbReference>
<dbReference type="InterPro" id="IPR029009">
    <property type="entry name" value="ASB_dom_sf"/>
</dbReference>
<evidence type="ECO:0000256" key="7">
    <source>
        <dbReference type="ARBA" id="ARBA00023004"/>
    </source>
</evidence>
<dbReference type="GO" id="GO:0009063">
    <property type="term" value="P:amino acid catabolic process"/>
    <property type="evidence" value="ECO:0007669"/>
    <property type="project" value="UniProtKB-ARBA"/>
</dbReference>
<comment type="caution">
    <text evidence="14">The sequence shown here is derived from an EMBL/GenBank/DDBJ whole genome shotgun (WGS) entry which is preliminary data.</text>
</comment>